<keyword evidence="2" id="KW-1185">Reference proteome</keyword>
<organism evidence="1 2">
    <name type="scientific">Beauveria asiatica</name>
    <dbReference type="NCBI Taxonomy" id="1069075"/>
    <lineage>
        <taxon>Eukaryota</taxon>
        <taxon>Fungi</taxon>
        <taxon>Dikarya</taxon>
        <taxon>Ascomycota</taxon>
        <taxon>Pezizomycotina</taxon>
        <taxon>Sordariomycetes</taxon>
        <taxon>Hypocreomycetidae</taxon>
        <taxon>Hypocreales</taxon>
        <taxon>Cordycipitaceae</taxon>
        <taxon>Beauveria</taxon>
    </lineage>
</organism>
<sequence>MGLSRSLDQLQQHKYLRVQQLYQQDQKRQGDCYDLEGRNQDQGLQIRDLRR</sequence>
<comment type="caution">
    <text evidence="1">The sequence shown here is derived from an EMBL/GenBank/DDBJ whole genome shotgun (WGS) entry which is preliminary data.</text>
</comment>
<reference evidence="1 2" key="1">
    <citation type="submission" date="2020-02" db="EMBL/GenBank/DDBJ databases">
        <title>Comparative genomics of the hypocrealean fungal genus Beauvera.</title>
        <authorList>
            <person name="Showalter D.N."/>
            <person name="Bushley K.E."/>
            <person name="Rehner S.A."/>
        </authorList>
    </citation>
    <scope>NUCLEOTIDE SEQUENCE [LARGE SCALE GENOMIC DNA]</scope>
    <source>
        <strain evidence="1 2">ARSEF4384</strain>
    </source>
</reference>
<accession>A0AAW0RJW3</accession>
<evidence type="ECO:0000313" key="2">
    <source>
        <dbReference type="Proteomes" id="UP001397290"/>
    </source>
</evidence>
<dbReference type="Proteomes" id="UP001397290">
    <property type="component" value="Unassembled WGS sequence"/>
</dbReference>
<evidence type="ECO:0000313" key="1">
    <source>
        <dbReference type="EMBL" id="KAK8142338.1"/>
    </source>
</evidence>
<dbReference type="AlphaFoldDB" id="A0AAW0RJW3"/>
<dbReference type="EMBL" id="JAAHCF010000700">
    <property type="protein sequence ID" value="KAK8142338.1"/>
    <property type="molecule type" value="Genomic_DNA"/>
</dbReference>
<protein>
    <submittedName>
        <fullName evidence="1">Uncharacterized protein</fullName>
    </submittedName>
</protein>
<gene>
    <name evidence="1" type="ORF">G3M48_008975</name>
</gene>
<proteinExistence type="predicted"/>
<name>A0AAW0RJW3_9HYPO</name>